<keyword evidence="2" id="KW-0677">Repeat</keyword>
<keyword evidence="3" id="KW-0012">Acyltransferase</keyword>
<dbReference type="PROSITE" id="PS00101">
    <property type="entry name" value="HEXAPEP_TRANSFERASES"/>
    <property type="match status" value="1"/>
</dbReference>
<proteinExistence type="predicted"/>
<dbReference type="OrthoDB" id="9815592at2"/>
<dbReference type="InterPro" id="IPR001451">
    <property type="entry name" value="Hexapep"/>
</dbReference>
<keyword evidence="1 4" id="KW-0808">Transferase</keyword>
<evidence type="ECO:0000313" key="4">
    <source>
        <dbReference type="EMBL" id="OUL58493.1"/>
    </source>
</evidence>
<dbReference type="Gene3D" id="2.160.10.10">
    <property type="entry name" value="Hexapeptide repeat proteins"/>
    <property type="match status" value="1"/>
</dbReference>
<organism evidence="4 5">
    <name type="scientific">Pseudoalteromonas ulvae</name>
    <dbReference type="NCBI Taxonomy" id="107327"/>
    <lineage>
        <taxon>Bacteria</taxon>
        <taxon>Pseudomonadati</taxon>
        <taxon>Pseudomonadota</taxon>
        <taxon>Gammaproteobacteria</taxon>
        <taxon>Alteromonadales</taxon>
        <taxon>Pseudoalteromonadaceae</taxon>
        <taxon>Pseudoalteromonas</taxon>
    </lineage>
</organism>
<reference evidence="4 5" key="1">
    <citation type="submission" date="2017-02" db="EMBL/GenBank/DDBJ databases">
        <title>Pseudoalteromonas ulvae TC14 Genome.</title>
        <authorList>
            <person name="Molmeret M."/>
        </authorList>
    </citation>
    <scope>NUCLEOTIDE SEQUENCE [LARGE SCALE GENOMIC DNA]</scope>
    <source>
        <strain evidence="4">TC14</strain>
    </source>
</reference>
<evidence type="ECO:0000313" key="5">
    <source>
        <dbReference type="Proteomes" id="UP000194841"/>
    </source>
</evidence>
<dbReference type="AlphaFoldDB" id="A0A244CSB7"/>
<accession>A0A244CSB7</accession>
<dbReference type="EMBL" id="MWPV01000002">
    <property type="protein sequence ID" value="OUL58493.1"/>
    <property type="molecule type" value="Genomic_DNA"/>
</dbReference>
<comment type="caution">
    <text evidence="4">The sequence shown here is derived from an EMBL/GenBank/DDBJ whole genome shotgun (WGS) entry which is preliminary data.</text>
</comment>
<gene>
    <name evidence="4" type="ORF">B1199_09210</name>
</gene>
<dbReference type="CDD" id="cd04647">
    <property type="entry name" value="LbH_MAT_like"/>
    <property type="match status" value="1"/>
</dbReference>
<dbReference type="PANTHER" id="PTHR23416">
    <property type="entry name" value="SIALIC ACID SYNTHASE-RELATED"/>
    <property type="match status" value="1"/>
</dbReference>
<dbReference type="GO" id="GO:0016746">
    <property type="term" value="F:acyltransferase activity"/>
    <property type="evidence" value="ECO:0007669"/>
    <property type="project" value="UniProtKB-KW"/>
</dbReference>
<name>A0A244CSB7_PSEDV</name>
<evidence type="ECO:0000256" key="3">
    <source>
        <dbReference type="ARBA" id="ARBA00023315"/>
    </source>
</evidence>
<keyword evidence="5" id="KW-1185">Reference proteome</keyword>
<dbReference type="Pfam" id="PF00132">
    <property type="entry name" value="Hexapep"/>
    <property type="match status" value="1"/>
</dbReference>
<evidence type="ECO:0000256" key="1">
    <source>
        <dbReference type="ARBA" id="ARBA00022679"/>
    </source>
</evidence>
<dbReference type="SUPFAM" id="SSF51161">
    <property type="entry name" value="Trimeric LpxA-like enzymes"/>
    <property type="match status" value="1"/>
</dbReference>
<dbReference type="RefSeq" id="WP_086743796.1">
    <property type="nucleotide sequence ID" value="NZ_MWPV01000002.1"/>
</dbReference>
<protein>
    <submittedName>
        <fullName evidence="4">Acetyltransferase</fullName>
    </submittedName>
</protein>
<dbReference type="InterPro" id="IPR011004">
    <property type="entry name" value="Trimer_LpxA-like_sf"/>
</dbReference>
<evidence type="ECO:0000256" key="2">
    <source>
        <dbReference type="ARBA" id="ARBA00022737"/>
    </source>
</evidence>
<dbReference type="Proteomes" id="UP000194841">
    <property type="component" value="Unassembled WGS sequence"/>
</dbReference>
<sequence>MLLPIKQWVKTNDSPQARFLRRFAHLILNPQIPVIPGVHSLLYLLHKLVLKLWQEGTRIIYFTPLLKSQVTGTKQQLYLYSGLPLILGSLSISLGNRVRISGISTLSGRSASADKPQLIVGDNVDIGWQNTLAVGTRIVLEDDVRLAGRVFLAGYPGHPLDNDARAQGAPDNDEQVGDIIIKQGAWLGTGVTVLAGVTIGQGAIIGAGAVVTKDVPAFSIAAGNPAKVVKTL</sequence>
<dbReference type="InterPro" id="IPR018357">
    <property type="entry name" value="Hexapep_transf_CS"/>
</dbReference>
<dbReference type="InterPro" id="IPR051159">
    <property type="entry name" value="Hexapeptide_acetyltransf"/>
</dbReference>